<evidence type="ECO:0000256" key="1">
    <source>
        <dbReference type="ARBA" id="ARBA00001913"/>
    </source>
</evidence>
<protein>
    <submittedName>
        <fullName evidence="6">GH92 family glycosyl hydrolase</fullName>
        <ecNumber evidence="6">3.2.1.-</ecNumber>
    </submittedName>
</protein>
<dbReference type="GO" id="GO:0005829">
    <property type="term" value="C:cytosol"/>
    <property type="evidence" value="ECO:0007669"/>
    <property type="project" value="TreeGrafter"/>
</dbReference>
<dbReference type="AlphaFoldDB" id="A0A937F7R9"/>
<feature type="domain" description="Glycosyl hydrolase family 92" evidence="4">
    <location>
        <begin position="280"/>
        <end position="740"/>
    </location>
</feature>
<accession>A0A937F7R9</accession>
<dbReference type="GO" id="GO:0030246">
    <property type="term" value="F:carbohydrate binding"/>
    <property type="evidence" value="ECO:0007669"/>
    <property type="project" value="InterPro"/>
</dbReference>
<dbReference type="InterPro" id="IPR041371">
    <property type="entry name" value="GH92_N"/>
</dbReference>
<organism evidence="6 7">
    <name type="scientific">Fulvivirga sediminis</name>
    <dbReference type="NCBI Taxonomy" id="2803949"/>
    <lineage>
        <taxon>Bacteria</taxon>
        <taxon>Pseudomonadati</taxon>
        <taxon>Bacteroidota</taxon>
        <taxon>Cytophagia</taxon>
        <taxon>Cytophagales</taxon>
        <taxon>Fulvivirgaceae</taxon>
        <taxon>Fulvivirga</taxon>
    </lineage>
</organism>
<dbReference type="Gene3D" id="3.30.2080.10">
    <property type="entry name" value="GH92 mannosidase domain"/>
    <property type="match status" value="1"/>
</dbReference>
<reference evidence="6" key="1">
    <citation type="submission" date="2021-01" db="EMBL/GenBank/DDBJ databases">
        <title>Fulvivirga kasyanovii gen. nov., sp nov., a novel member of the phylum Bacteroidetes isolated from seawater in a mussel farm.</title>
        <authorList>
            <person name="Zhao L.-H."/>
            <person name="Wang Z.-J."/>
        </authorList>
    </citation>
    <scope>NUCLEOTIDE SEQUENCE</scope>
    <source>
        <strain evidence="6">2943</strain>
    </source>
</reference>
<dbReference type="InterPro" id="IPR008928">
    <property type="entry name" value="6-hairpin_glycosidase_sf"/>
</dbReference>
<evidence type="ECO:0000256" key="3">
    <source>
        <dbReference type="ARBA" id="ARBA00022837"/>
    </source>
</evidence>
<dbReference type="GO" id="GO:0005975">
    <property type="term" value="P:carbohydrate metabolic process"/>
    <property type="evidence" value="ECO:0007669"/>
    <property type="project" value="InterPro"/>
</dbReference>
<dbReference type="Gene3D" id="1.20.1050.60">
    <property type="entry name" value="alpha-1,2-mannosidase"/>
    <property type="match status" value="1"/>
</dbReference>
<proteinExistence type="predicted"/>
<dbReference type="Gene3D" id="1.20.1610.10">
    <property type="entry name" value="alpha-1,2-mannosidases domains"/>
    <property type="match status" value="1"/>
</dbReference>
<dbReference type="PROSITE" id="PS51257">
    <property type="entry name" value="PROKAR_LIPOPROTEIN"/>
    <property type="match status" value="1"/>
</dbReference>
<evidence type="ECO:0000259" key="4">
    <source>
        <dbReference type="Pfam" id="PF07971"/>
    </source>
</evidence>
<dbReference type="NCBIfam" id="TIGR01180">
    <property type="entry name" value="aman2_put"/>
    <property type="match status" value="1"/>
</dbReference>
<keyword evidence="6" id="KW-0378">Hydrolase</keyword>
<feature type="domain" description="Glycosyl hydrolase family 92 N-terminal" evidence="5">
    <location>
        <begin position="38"/>
        <end position="274"/>
    </location>
</feature>
<name>A0A937F7R9_9BACT</name>
<keyword evidence="6" id="KW-0326">Glycosidase</keyword>
<dbReference type="EC" id="3.2.1.-" evidence="6"/>
<dbReference type="EMBL" id="JAESIY010000003">
    <property type="protein sequence ID" value="MBL3655875.1"/>
    <property type="molecule type" value="Genomic_DNA"/>
</dbReference>
<dbReference type="Proteomes" id="UP000659388">
    <property type="component" value="Unassembled WGS sequence"/>
</dbReference>
<evidence type="ECO:0000256" key="2">
    <source>
        <dbReference type="ARBA" id="ARBA00011245"/>
    </source>
</evidence>
<sequence length="762" mass="85653">MNRFSLLAAIAFLISSCQKETQETLTSDSEVVEDYTQYVDQYIGTGFHGHVFLGANVPFGAVQLGPTNLTEGWDWCSGYHYSDTTVIGFAHTHLSGTGIGDLGDILLMPTRGDINLNRGSIKDSTQEDGYVAFYHHEDETIKPGYYSVWLDKYDVKAELTATARAGMQHYKYEKEGPYNVIIDLERGIGWDLPTKTYVEQVDEKTIKGYRYSKGWAVDQKIYFYMQFSAPISKIVAEKRGNLEENTSIEGERVKAAFVFNELPEGEVTVKTGISAVSIENAKENLESEMPNWDFTEIAAAADHAWNKELSKVKVKLPTEDQMKVFYTSLYHTMVAPSIFSDVNGEYRGADAKTYKDTTFTNYTTYSLWDTYRAAHPLFTLTQKDKVEDFVKSFLKIYEQQGKLPIWHLVGNETNCMVGYPGIPVVADAYFKGFDVDGELALEAMKASSTRDDFGMKFIKERGYIPADSVKESVAKALEYCLADRSIAQLAKALGKDEDYEYYNKRAHAYERYFDKKTGFMRAVMADGSFRTPFSPFKSTHMWGDYTEGNGWQYTWLVPHDVEGLIKLFGSEEAFEQKLDSLFVVEGDLGDEASPDISGLIGQYAHGNEPSHHVTYLYNYVGKPWKTADKVRYIMDSLYTTKPDGICGNEDVGQMSAWYIMSALGFYQVSPSNGQLILGSPLIEEATLDMDGTILHIEVKNNSTENKYIQKVSLNGKVYLNSFIAYSDLAKGGELLIEMGSTPSSDWGVAPENRPVSIPAQFQ</sequence>
<dbReference type="GO" id="GO:0000224">
    <property type="term" value="F:peptide-N4-(N-acetyl-beta-glucosaminyl)asparagine amidase activity"/>
    <property type="evidence" value="ECO:0007669"/>
    <property type="project" value="TreeGrafter"/>
</dbReference>
<dbReference type="InterPro" id="IPR005887">
    <property type="entry name" value="GH92_a_mannosidase_put"/>
</dbReference>
<dbReference type="PANTHER" id="PTHR12143:SF39">
    <property type="entry name" value="SECRETED PROTEIN"/>
    <property type="match status" value="1"/>
</dbReference>
<dbReference type="SUPFAM" id="SSF48208">
    <property type="entry name" value="Six-hairpin glycosidases"/>
    <property type="match status" value="1"/>
</dbReference>
<comment type="subunit">
    <text evidence="2">Monomer.</text>
</comment>
<evidence type="ECO:0000313" key="6">
    <source>
        <dbReference type="EMBL" id="MBL3655875.1"/>
    </source>
</evidence>
<dbReference type="Pfam" id="PF07971">
    <property type="entry name" value="Glyco_hydro_92"/>
    <property type="match status" value="1"/>
</dbReference>
<dbReference type="RefSeq" id="WP_202243550.1">
    <property type="nucleotide sequence ID" value="NZ_JAESIY010000003.1"/>
</dbReference>
<keyword evidence="3" id="KW-0106">Calcium</keyword>
<dbReference type="Pfam" id="PF17678">
    <property type="entry name" value="Glyco_hydro_92N"/>
    <property type="match status" value="1"/>
</dbReference>
<dbReference type="InterPro" id="IPR050883">
    <property type="entry name" value="PNGase"/>
</dbReference>
<keyword evidence="7" id="KW-1185">Reference proteome</keyword>
<gene>
    <name evidence="6" type="ORF">JL102_07020</name>
</gene>
<evidence type="ECO:0000259" key="5">
    <source>
        <dbReference type="Pfam" id="PF17678"/>
    </source>
</evidence>
<dbReference type="InterPro" id="IPR012939">
    <property type="entry name" value="Glyco_hydro_92"/>
</dbReference>
<comment type="cofactor">
    <cofactor evidence="1">
        <name>Ca(2+)</name>
        <dbReference type="ChEBI" id="CHEBI:29108"/>
    </cofactor>
</comment>
<dbReference type="Gene3D" id="2.70.98.10">
    <property type="match status" value="1"/>
</dbReference>
<dbReference type="FunFam" id="3.30.2080.10:FF:000001">
    <property type="entry name" value="Alpha-1,2-mannosidase subfamily"/>
    <property type="match status" value="1"/>
</dbReference>
<comment type="caution">
    <text evidence="6">The sequence shown here is derived from an EMBL/GenBank/DDBJ whole genome shotgun (WGS) entry which is preliminary data.</text>
</comment>
<dbReference type="GO" id="GO:0006516">
    <property type="term" value="P:glycoprotein catabolic process"/>
    <property type="evidence" value="ECO:0007669"/>
    <property type="project" value="TreeGrafter"/>
</dbReference>
<evidence type="ECO:0000313" key="7">
    <source>
        <dbReference type="Proteomes" id="UP000659388"/>
    </source>
</evidence>
<dbReference type="InterPro" id="IPR014718">
    <property type="entry name" value="GH-type_carb-bd"/>
</dbReference>
<dbReference type="GO" id="GO:0016798">
    <property type="term" value="F:hydrolase activity, acting on glycosyl bonds"/>
    <property type="evidence" value="ECO:0007669"/>
    <property type="project" value="UniProtKB-KW"/>
</dbReference>
<dbReference type="PANTHER" id="PTHR12143">
    <property type="entry name" value="PEPTIDE N-GLYCANASE PNGASE -RELATED"/>
    <property type="match status" value="1"/>
</dbReference>